<comment type="caution">
    <text evidence="1">The sequence shown here is derived from an EMBL/GenBank/DDBJ whole genome shotgun (WGS) entry which is preliminary data.</text>
</comment>
<evidence type="ECO:0000313" key="2">
    <source>
        <dbReference type="Proteomes" id="UP000031565"/>
    </source>
</evidence>
<accession>A0A2P6FD51</accession>
<gene>
    <name evidence="1" type="ORF">SMSRO_SF012260</name>
</gene>
<name>A0A2P6FD51_9MOLU</name>
<dbReference type="AlphaFoldDB" id="A0A2P6FD51"/>
<proteinExistence type="predicted"/>
<reference evidence="1 2" key="1">
    <citation type="journal article" date="2015" name="MBio">
        <title>Genome sequence of the Drosophila melanogaster male-killing Spiroplasma strain MSRO endosymbiont.</title>
        <authorList>
            <person name="Paredes J.C."/>
            <person name="Herren J.K."/>
            <person name="Schupfer F."/>
            <person name="Marin R."/>
            <person name="Claverol S."/>
            <person name="Kuo C.H."/>
            <person name="Lemaitre B."/>
            <person name="Beven L."/>
        </authorList>
    </citation>
    <scope>NUCLEOTIDE SEQUENCE [LARGE SCALE GENOMIC DNA]</scope>
    <source>
        <strain evidence="1 2">MSRO</strain>
    </source>
</reference>
<evidence type="ECO:0000313" key="1">
    <source>
        <dbReference type="EMBL" id="PQM31395.1"/>
    </source>
</evidence>
<sequence length="36" mass="4157">MAMDYGNVIYTQARNRGQTNFDLAKATTVRTRHNLK</sequence>
<protein>
    <submittedName>
        <fullName evidence="1">Uncharacterized protein</fullName>
    </submittedName>
</protein>
<dbReference type="Proteomes" id="UP000031565">
    <property type="component" value="Unassembled WGS sequence"/>
</dbReference>
<keyword evidence="2" id="KW-1185">Reference proteome</keyword>
<organism evidence="1 2">
    <name type="scientific">Spiroplasma poulsonii</name>
    <dbReference type="NCBI Taxonomy" id="2138"/>
    <lineage>
        <taxon>Bacteria</taxon>
        <taxon>Bacillati</taxon>
        <taxon>Mycoplasmatota</taxon>
        <taxon>Mollicutes</taxon>
        <taxon>Entomoplasmatales</taxon>
        <taxon>Spiroplasmataceae</taxon>
        <taxon>Spiroplasma</taxon>
    </lineage>
</organism>
<dbReference type="EMBL" id="JTLV02000001">
    <property type="protein sequence ID" value="PQM31395.1"/>
    <property type="molecule type" value="Genomic_DNA"/>
</dbReference>